<dbReference type="InterPro" id="IPR036875">
    <property type="entry name" value="Znf_CCHC_sf"/>
</dbReference>
<evidence type="ECO:0000256" key="2">
    <source>
        <dbReference type="PROSITE-ProRule" id="PRU00047"/>
    </source>
</evidence>
<dbReference type="AlphaFoldDB" id="A0A9Q3GJI4"/>
<evidence type="ECO:0000256" key="1">
    <source>
        <dbReference type="ARBA" id="ARBA00022664"/>
    </source>
</evidence>
<gene>
    <name evidence="5" type="ORF">O181_009104</name>
</gene>
<name>A0A9Q3GJI4_9BASI</name>
<evidence type="ECO:0000259" key="4">
    <source>
        <dbReference type="PROSITE" id="PS50158"/>
    </source>
</evidence>
<dbReference type="Gene3D" id="4.10.60.10">
    <property type="entry name" value="Zinc finger, CCHC-type"/>
    <property type="match status" value="1"/>
</dbReference>
<sequence>MQFLRMAFSPPLQALLPYSPTSWTVSSAYERFMQEPYRAADRSHHLQPNGSNFAEWVSTLNRVLCIGLNSELLVDDNPSLLENRSPQENRAISHFINATIPHDFATYIGVIPARTTAKEFFDAIKNRCCPGNCFQKLRVVHNFLGAGQPQPNTTIILSLRRTFAMFKKLGVDANELEGLLAQAACHAPPKFGQMAFDQLVTAAILAKGDEKPLSIFFGQVIMNASQKNTDSDHHPSPFIYRVSEPMTPKPQPPHPRSPFLPKLFARTNDVRCPPEHLVDRFGGSCFHCGRTGHWRADCPHTRSHANPNPQPPSPGPSRPIRQSHPLPAGAYLPGEIC</sequence>
<feature type="region of interest" description="Disordered" evidence="3">
    <location>
        <begin position="299"/>
        <end position="337"/>
    </location>
</feature>
<dbReference type="SMART" id="SM00343">
    <property type="entry name" value="ZnF_C2HC"/>
    <property type="match status" value="1"/>
</dbReference>
<keyword evidence="1" id="KW-0507">mRNA processing</keyword>
<comment type="caution">
    <text evidence="5">The sequence shown here is derived from an EMBL/GenBank/DDBJ whole genome shotgun (WGS) entry which is preliminary data.</text>
</comment>
<dbReference type="GO" id="GO:0003676">
    <property type="term" value="F:nucleic acid binding"/>
    <property type="evidence" value="ECO:0007669"/>
    <property type="project" value="InterPro"/>
</dbReference>
<keyword evidence="2" id="KW-0863">Zinc-finger</keyword>
<protein>
    <recommendedName>
        <fullName evidence="4">CCHC-type domain-containing protein</fullName>
    </recommendedName>
</protein>
<proteinExistence type="predicted"/>
<keyword evidence="6" id="KW-1185">Reference proteome</keyword>
<dbReference type="Pfam" id="PF00098">
    <property type="entry name" value="zf-CCHC"/>
    <property type="match status" value="1"/>
</dbReference>
<dbReference type="GO" id="GO:0006397">
    <property type="term" value="P:mRNA processing"/>
    <property type="evidence" value="ECO:0007669"/>
    <property type="project" value="UniProtKB-KW"/>
</dbReference>
<reference evidence="5" key="1">
    <citation type="submission" date="2021-03" db="EMBL/GenBank/DDBJ databases">
        <title>Draft genome sequence of rust myrtle Austropuccinia psidii MF-1, a brazilian biotype.</title>
        <authorList>
            <person name="Quecine M.C."/>
            <person name="Pachon D.M.R."/>
            <person name="Bonatelli M.L."/>
            <person name="Correr F.H."/>
            <person name="Franceschini L.M."/>
            <person name="Leite T.F."/>
            <person name="Margarido G.R.A."/>
            <person name="Almeida C.A."/>
            <person name="Ferrarezi J.A."/>
            <person name="Labate C.A."/>
        </authorList>
    </citation>
    <scope>NUCLEOTIDE SEQUENCE</scope>
    <source>
        <strain evidence="5">MF-1</strain>
    </source>
</reference>
<keyword evidence="2" id="KW-0862">Zinc</keyword>
<dbReference type="PROSITE" id="PS50158">
    <property type="entry name" value="ZF_CCHC"/>
    <property type="match status" value="1"/>
</dbReference>
<feature type="compositionally biased region" description="Pro residues" evidence="3">
    <location>
        <begin position="308"/>
        <end position="317"/>
    </location>
</feature>
<dbReference type="OrthoDB" id="2505547at2759"/>
<dbReference type="SUPFAM" id="SSF57756">
    <property type="entry name" value="Retrovirus zinc finger-like domains"/>
    <property type="match status" value="1"/>
</dbReference>
<evidence type="ECO:0000313" key="5">
    <source>
        <dbReference type="EMBL" id="MBW0469389.1"/>
    </source>
</evidence>
<evidence type="ECO:0000313" key="6">
    <source>
        <dbReference type="Proteomes" id="UP000765509"/>
    </source>
</evidence>
<organism evidence="5 6">
    <name type="scientific">Austropuccinia psidii MF-1</name>
    <dbReference type="NCBI Taxonomy" id="1389203"/>
    <lineage>
        <taxon>Eukaryota</taxon>
        <taxon>Fungi</taxon>
        <taxon>Dikarya</taxon>
        <taxon>Basidiomycota</taxon>
        <taxon>Pucciniomycotina</taxon>
        <taxon>Pucciniomycetes</taxon>
        <taxon>Pucciniales</taxon>
        <taxon>Sphaerophragmiaceae</taxon>
        <taxon>Austropuccinia</taxon>
    </lineage>
</organism>
<dbReference type="EMBL" id="AVOT02002169">
    <property type="protein sequence ID" value="MBW0469389.1"/>
    <property type="molecule type" value="Genomic_DNA"/>
</dbReference>
<dbReference type="Proteomes" id="UP000765509">
    <property type="component" value="Unassembled WGS sequence"/>
</dbReference>
<accession>A0A9Q3GJI4</accession>
<dbReference type="GO" id="GO:0008270">
    <property type="term" value="F:zinc ion binding"/>
    <property type="evidence" value="ECO:0007669"/>
    <property type="project" value="UniProtKB-KW"/>
</dbReference>
<keyword evidence="2" id="KW-0479">Metal-binding</keyword>
<evidence type="ECO:0000256" key="3">
    <source>
        <dbReference type="SAM" id="MobiDB-lite"/>
    </source>
</evidence>
<feature type="domain" description="CCHC-type" evidence="4">
    <location>
        <begin position="285"/>
        <end position="299"/>
    </location>
</feature>
<dbReference type="InterPro" id="IPR001878">
    <property type="entry name" value="Znf_CCHC"/>
</dbReference>